<feature type="non-terminal residue" evidence="1">
    <location>
        <position position="82"/>
    </location>
</feature>
<proteinExistence type="predicted"/>
<evidence type="ECO:0000313" key="1">
    <source>
        <dbReference type="EMBL" id="KZP33627.1"/>
    </source>
</evidence>
<organism evidence="1 2">
    <name type="scientific">Athelia psychrophila</name>
    <dbReference type="NCBI Taxonomy" id="1759441"/>
    <lineage>
        <taxon>Eukaryota</taxon>
        <taxon>Fungi</taxon>
        <taxon>Dikarya</taxon>
        <taxon>Basidiomycota</taxon>
        <taxon>Agaricomycotina</taxon>
        <taxon>Agaricomycetes</taxon>
        <taxon>Agaricomycetidae</taxon>
        <taxon>Atheliales</taxon>
        <taxon>Atheliaceae</taxon>
        <taxon>Athelia</taxon>
    </lineage>
</organism>
<evidence type="ECO:0000313" key="2">
    <source>
        <dbReference type="Proteomes" id="UP000076532"/>
    </source>
</evidence>
<reference evidence="1 2" key="1">
    <citation type="journal article" date="2016" name="Mol. Biol. Evol.">
        <title>Comparative Genomics of Early-Diverging Mushroom-Forming Fungi Provides Insights into the Origins of Lignocellulose Decay Capabilities.</title>
        <authorList>
            <person name="Nagy L.G."/>
            <person name="Riley R."/>
            <person name="Tritt A."/>
            <person name="Adam C."/>
            <person name="Daum C."/>
            <person name="Floudas D."/>
            <person name="Sun H."/>
            <person name="Yadav J.S."/>
            <person name="Pangilinan J."/>
            <person name="Larsson K.H."/>
            <person name="Matsuura K."/>
            <person name="Barry K."/>
            <person name="Labutti K."/>
            <person name="Kuo R."/>
            <person name="Ohm R.A."/>
            <person name="Bhattacharya S.S."/>
            <person name="Shirouzu T."/>
            <person name="Yoshinaga Y."/>
            <person name="Martin F.M."/>
            <person name="Grigoriev I.V."/>
            <person name="Hibbett D.S."/>
        </authorList>
    </citation>
    <scope>NUCLEOTIDE SEQUENCE [LARGE SCALE GENOMIC DNA]</scope>
    <source>
        <strain evidence="1 2">CBS 109695</strain>
    </source>
</reference>
<accession>A0A166WCU4</accession>
<feature type="non-terminal residue" evidence="1">
    <location>
        <position position="1"/>
    </location>
</feature>
<name>A0A166WCU4_9AGAM</name>
<dbReference type="Proteomes" id="UP000076532">
    <property type="component" value="Unassembled WGS sequence"/>
</dbReference>
<gene>
    <name evidence="1" type="ORF">FIBSPDRAFT_694271</name>
</gene>
<protein>
    <submittedName>
        <fullName evidence="1">Uncharacterized protein</fullName>
    </submittedName>
</protein>
<sequence length="82" mass="9307">ANPSLYLDKLQEQLSSTRNVDVSITTLSRALHRITISNKSVSNKAVERKELLRATWQAEYGDIPAESFVWLDESSVDDRTNQ</sequence>
<dbReference type="OrthoDB" id="3264182at2759"/>
<dbReference type="EMBL" id="KV417482">
    <property type="protein sequence ID" value="KZP33627.1"/>
    <property type="molecule type" value="Genomic_DNA"/>
</dbReference>
<keyword evidence="2" id="KW-1185">Reference proteome</keyword>
<dbReference type="AlphaFoldDB" id="A0A166WCU4"/>
<dbReference type="STRING" id="436010.A0A166WCU4"/>